<dbReference type="RefSeq" id="WP_317491558.1">
    <property type="nucleotide sequence ID" value="NZ_CP136051.1"/>
</dbReference>
<dbReference type="InterPro" id="IPR009057">
    <property type="entry name" value="Homeodomain-like_sf"/>
</dbReference>
<evidence type="ECO:0000256" key="1">
    <source>
        <dbReference type="ARBA" id="ARBA00023015"/>
    </source>
</evidence>
<dbReference type="PANTHER" id="PTHR47506">
    <property type="entry name" value="TRANSCRIPTIONAL REGULATORY PROTEIN"/>
    <property type="match status" value="1"/>
</dbReference>
<evidence type="ECO:0000256" key="2">
    <source>
        <dbReference type="ARBA" id="ARBA00023125"/>
    </source>
</evidence>
<dbReference type="PROSITE" id="PS50977">
    <property type="entry name" value="HTH_TETR_2"/>
    <property type="match status" value="1"/>
</dbReference>
<feature type="DNA-binding region" description="H-T-H motif" evidence="4">
    <location>
        <begin position="28"/>
        <end position="47"/>
    </location>
</feature>
<gene>
    <name evidence="6" type="ORF">RT717_09805</name>
</gene>
<keyword evidence="7" id="KW-1185">Reference proteome</keyword>
<dbReference type="Proteomes" id="UP001302349">
    <property type="component" value="Chromosome"/>
</dbReference>
<reference evidence="6 7" key="1">
    <citation type="journal article" date="2023" name="Microbiol. Resour. Announc.">
        <title>Complete Genome Sequence of Imperialibacter roseus strain P4T.</title>
        <authorList>
            <person name="Tizabi D.R."/>
            <person name="Bachvaroff T."/>
            <person name="Hill R.T."/>
        </authorList>
    </citation>
    <scope>NUCLEOTIDE SEQUENCE [LARGE SCALE GENOMIC DNA]</scope>
    <source>
        <strain evidence="6 7">P4T</strain>
    </source>
</reference>
<evidence type="ECO:0000256" key="3">
    <source>
        <dbReference type="ARBA" id="ARBA00023163"/>
    </source>
</evidence>
<dbReference type="EMBL" id="CP136051">
    <property type="protein sequence ID" value="WOK08929.1"/>
    <property type="molecule type" value="Genomic_DNA"/>
</dbReference>
<evidence type="ECO:0000313" key="7">
    <source>
        <dbReference type="Proteomes" id="UP001302349"/>
    </source>
</evidence>
<name>A0ABZ0IVB7_9BACT</name>
<protein>
    <submittedName>
        <fullName evidence="6">TetR/AcrR family transcriptional regulator</fullName>
    </submittedName>
</protein>
<evidence type="ECO:0000313" key="6">
    <source>
        <dbReference type="EMBL" id="WOK08929.1"/>
    </source>
</evidence>
<evidence type="ECO:0000256" key="4">
    <source>
        <dbReference type="PROSITE-ProRule" id="PRU00335"/>
    </source>
</evidence>
<organism evidence="6 7">
    <name type="scientific">Imperialibacter roseus</name>
    <dbReference type="NCBI Taxonomy" id="1324217"/>
    <lineage>
        <taxon>Bacteria</taxon>
        <taxon>Pseudomonadati</taxon>
        <taxon>Bacteroidota</taxon>
        <taxon>Cytophagia</taxon>
        <taxon>Cytophagales</taxon>
        <taxon>Flammeovirgaceae</taxon>
        <taxon>Imperialibacter</taxon>
    </lineage>
</organism>
<feature type="domain" description="HTH tetR-type" evidence="5">
    <location>
        <begin position="5"/>
        <end position="65"/>
    </location>
</feature>
<keyword evidence="2 4" id="KW-0238">DNA-binding</keyword>
<sequence>MRNPEVTKQLIMEKAISLFNTQGYRATSLSDITKAAGITKGAIYGNFKNKDEVAEASFEYAIEVVMQEMKERISAAATAPLKLKAIVNYHEEYIKSPPFSGGCPIINTSVEADDNYPQLRSKAIRSVGIMKTSITKILARGIREGQIDASVNAEAIGMMIYTSIQGAIVLSKVEGDGQSYGVVKKYLHSLIDSITV</sequence>
<dbReference type="Gene3D" id="1.10.357.10">
    <property type="entry name" value="Tetracycline Repressor, domain 2"/>
    <property type="match status" value="1"/>
</dbReference>
<dbReference type="PRINTS" id="PR00455">
    <property type="entry name" value="HTHTETR"/>
</dbReference>
<dbReference type="Pfam" id="PF00440">
    <property type="entry name" value="TetR_N"/>
    <property type="match status" value="1"/>
</dbReference>
<proteinExistence type="predicted"/>
<dbReference type="SUPFAM" id="SSF48498">
    <property type="entry name" value="Tetracyclin repressor-like, C-terminal domain"/>
    <property type="match status" value="1"/>
</dbReference>
<dbReference type="InterPro" id="IPR036271">
    <property type="entry name" value="Tet_transcr_reg_TetR-rel_C_sf"/>
</dbReference>
<keyword evidence="3" id="KW-0804">Transcription</keyword>
<dbReference type="SUPFAM" id="SSF46689">
    <property type="entry name" value="Homeodomain-like"/>
    <property type="match status" value="1"/>
</dbReference>
<dbReference type="InterPro" id="IPR001647">
    <property type="entry name" value="HTH_TetR"/>
</dbReference>
<dbReference type="InterPro" id="IPR011075">
    <property type="entry name" value="TetR_C"/>
</dbReference>
<keyword evidence="1" id="KW-0805">Transcription regulation</keyword>
<evidence type="ECO:0000259" key="5">
    <source>
        <dbReference type="PROSITE" id="PS50977"/>
    </source>
</evidence>
<dbReference type="PANTHER" id="PTHR47506:SF3">
    <property type="entry name" value="HTH-TYPE TRANSCRIPTIONAL REGULATOR LMRA"/>
    <property type="match status" value="1"/>
</dbReference>
<accession>A0ABZ0IVB7</accession>
<dbReference type="Pfam" id="PF16925">
    <property type="entry name" value="TetR_C_13"/>
    <property type="match status" value="1"/>
</dbReference>